<dbReference type="EMBL" id="PNCM01000005">
    <property type="protein sequence ID" value="TMP83762.1"/>
    <property type="molecule type" value="Genomic_DNA"/>
</dbReference>
<name>A0A5S3Z0A4_9GAMM</name>
<reference evidence="2" key="2">
    <citation type="submission" date="2019-06" db="EMBL/GenBank/DDBJ databases">
        <title>Co-occurence of chitin degradation, pigmentation and bioactivity in marine Pseudoalteromonas.</title>
        <authorList>
            <person name="Sonnenschein E.C."/>
            <person name="Bech P.K."/>
        </authorList>
    </citation>
    <scope>NUCLEOTIDE SEQUENCE [LARGE SCALE GENOMIC DNA]</scope>
    <source>
        <strain evidence="2">S1189</strain>
    </source>
</reference>
<reference evidence="1 2" key="1">
    <citation type="submission" date="2017-12" db="EMBL/GenBank/DDBJ databases">
        <authorList>
            <person name="Paulsen S."/>
            <person name="Gram L.K."/>
        </authorList>
    </citation>
    <scope>NUCLEOTIDE SEQUENCE [LARGE SCALE GENOMIC DNA]</scope>
    <source>
        <strain evidence="1 2">S1189</strain>
    </source>
</reference>
<evidence type="ECO:0008006" key="3">
    <source>
        <dbReference type="Google" id="ProtNLM"/>
    </source>
</evidence>
<dbReference type="OrthoDB" id="6304891at2"/>
<organism evidence="1 2">
    <name type="scientific">Pseudoalteromonas phenolica</name>
    <dbReference type="NCBI Taxonomy" id="161398"/>
    <lineage>
        <taxon>Bacteria</taxon>
        <taxon>Pseudomonadati</taxon>
        <taxon>Pseudomonadota</taxon>
        <taxon>Gammaproteobacteria</taxon>
        <taxon>Alteromonadales</taxon>
        <taxon>Pseudoalteromonadaceae</taxon>
        <taxon>Pseudoalteromonas</taxon>
    </lineage>
</organism>
<dbReference type="AlphaFoldDB" id="A0A5S3Z0A4"/>
<proteinExistence type="predicted"/>
<gene>
    <name evidence="1" type="ORF">CWB73_01030</name>
</gene>
<protein>
    <recommendedName>
        <fullName evidence="3">Antitermination protein Q</fullName>
    </recommendedName>
</protein>
<sequence>MIVTPVTIKKIRAILRRWGKFWRQRELGKGFSRQAITEQIGAVKSNFSTSDMMHVPHEIEQIDTLISKLRPECIRAIRAQYLVEGSLAISAKQLGFETKRSAEFWLFKAENALLLELTEA</sequence>
<comment type="caution">
    <text evidence="1">The sequence shown here is derived from an EMBL/GenBank/DDBJ whole genome shotgun (WGS) entry which is preliminary data.</text>
</comment>
<evidence type="ECO:0000313" key="1">
    <source>
        <dbReference type="EMBL" id="TMP83762.1"/>
    </source>
</evidence>
<dbReference type="Proteomes" id="UP000307362">
    <property type="component" value="Unassembled WGS sequence"/>
</dbReference>
<dbReference type="RefSeq" id="WP_138566053.1">
    <property type="nucleotide sequence ID" value="NZ_PNCM01000005.1"/>
</dbReference>
<accession>A0A5S3Z0A4</accession>
<evidence type="ECO:0000313" key="2">
    <source>
        <dbReference type="Proteomes" id="UP000307362"/>
    </source>
</evidence>